<feature type="transmembrane region" description="Helical" evidence="2">
    <location>
        <begin position="118"/>
        <end position="136"/>
    </location>
</feature>
<dbReference type="SUPFAM" id="SSF47413">
    <property type="entry name" value="lambda repressor-like DNA-binding domains"/>
    <property type="match status" value="1"/>
</dbReference>
<evidence type="ECO:0000259" key="3">
    <source>
        <dbReference type="PROSITE" id="PS50943"/>
    </source>
</evidence>
<dbReference type="GO" id="GO:0003677">
    <property type="term" value="F:DNA binding"/>
    <property type="evidence" value="ECO:0007669"/>
    <property type="project" value="UniProtKB-KW"/>
</dbReference>
<dbReference type="OrthoDB" id="9805856at2"/>
<name>A0A660E892_9LACO</name>
<feature type="transmembrane region" description="Helical" evidence="2">
    <location>
        <begin position="148"/>
        <end position="165"/>
    </location>
</feature>
<evidence type="ECO:0000256" key="2">
    <source>
        <dbReference type="SAM" id="Phobius"/>
    </source>
</evidence>
<dbReference type="AlphaFoldDB" id="A0A660E892"/>
<evidence type="ECO:0000256" key="1">
    <source>
        <dbReference type="ARBA" id="ARBA00023125"/>
    </source>
</evidence>
<dbReference type="SMART" id="SM00530">
    <property type="entry name" value="HTH_XRE"/>
    <property type="match status" value="1"/>
</dbReference>
<sequence length="214" mass="24200">MKFAENLKVLRQQRQLTQAQVAEQLQVSRKTISSWETERSYPDLGMLIEISNQYELSLDQLLKGDLTMIKTYDQQAKVSRRNDQIVTVSYYLNVVCLFITYLVKFAHWQRYFQGNVDMVLNLIFVVNLGILVTLYHGYDHWAATNTQAVRLLVALTMLTILNVALNLPLDLTGAVTGAYAAGEMAGYATGVMFHVGMLIVSGLMILFAKPRSLK</sequence>
<keyword evidence="1" id="KW-0238">DNA-binding</keyword>
<feature type="transmembrane region" description="Helical" evidence="2">
    <location>
        <begin position="85"/>
        <end position="106"/>
    </location>
</feature>
<feature type="transmembrane region" description="Helical" evidence="2">
    <location>
        <begin position="185"/>
        <end position="208"/>
    </location>
</feature>
<keyword evidence="2" id="KW-1133">Transmembrane helix</keyword>
<dbReference type="Pfam" id="PF12844">
    <property type="entry name" value="HTH_19"/>
    <property type="match status" value="1"/>
</dbReference>
<accession>A0A660E892</accession>
<dbReference type="InterPro" id="IPR010982">
    <property type="entry name" value="Lambda_DNA-bd_dom_sf"/>
</dbReference>
<gene>
    <name evidence="4" type="ORF">MUDAN_MDHGFNIF_01814</name>
</gene>
<reference evidence="4 5" key="1">
    <citation type="submission" date="2018-11" db="EMBL/GenBank/DDBJ databases">
        <authorList>
            <person name="Wuyts S."/>
        </authorList>
    </citation>
    <scope>NUCLEOTIDE SEQUENCE [LARGE SCALE GENOMIC DNA]</scope>
    <source>
        <strain evidence="4">Lactobacillus mudanjiangensis AMBF249</strain>
    </source>
</reference>
<dbReference type="EMBL" id="UYIG01000185">
    <property type="protein sequence ID" value="VDG30263.1"/>
    <property type="molecule type" value="Genomic_DNA"/>
</dbReference>
<evidence type="ECO:0000313" key="5">
    <source>
        <dbReference type="Proteomes" id="UP000289996"/>
    </source>
</evidence>
<protein>
    <submittedName>
        <fullName evidence="4">Transcription regulator [Lactobacillus plantarum subsp. plantarum P-8]</fullName>
    </submittedName>
</protein>
<dbReference type="PANTHER" id="PTHR46558">
    <property type="entry name" value="TRACRIPTIONAL REGULATORY PROTEIN-RELATED-RELATED"/>
    <property type="match status" value="1"/>
</dbReference>
<evidence type="ECO:0000313" key="4">
    <source>
        <dbReference type="EMBL" id="VDG30263.1"/>
    </source>
</evidence>
<dbReference type="RefSeq" id="WP_130847507.1">
    <property type="nucleotide sequence ID" value="NZ_UYIE01000130.1"/>
</dbReference>
<dbReference type="PROSITE" id="PS50943">
    <property type="entry name" value="HTH_CROC1"/>
    <property type="match status" value="1"/>
</dbReference>
<keyword evidence="5" id="KW-1185">Reference proteome</keyword>
<organism evidence="4 5">
    <name type="scientific">Lactiplantibacillus mudanjiangensis</name>
    <dbReference type="NCBI Taxonomy" id="1296538"/>
    <lineage>
        <taxon>Bacteria</taxon>
        <taxon>Bacillati</taxon>
        <taxon>Bacillota</taxon>
        <taxon>Bacilli</taxon>
        <taxon>Lactobacillales</taxon>
        <taxon>Lactobacillaceae</taxon>
        <taxon>Lactiplantibacillus</taxon>
    </lineage>
</organism>
<proteinExistence type="predicted"/>
<dbReference type="CDD" id="cd00093">
    <property type="entry name" value="HTH_XRE"/>
    <property type="match status" value="1"/>
</dbReference>
<dbReference type="InterPro" id="IPR001387">
    <property type="entry name" value="Cro/C1-type_HTH"/>
</dbReference>
<keyword evidence="2" id="KW-0472">Membrane</keyword>
<dbReference type="Gene3D" id="1.10.260.40">
    <property type="entry name" value="lambda repressor-like DNA-binding domains"/>
    <property type="match status" value="1"/>
</dbReference>
<feature type="domain" description="HTH cro/C1-type" evidence="3">
    <location>
        <begin position="7"/>
        <end position="61"/>
    </location>
</feature>
<dbReference type="Proteomes" id="UP000289996">
    <property type="component" value="Unassembled WGS sequence"/>
</dbReference>
<keyword evidence="2" id="KW-0812">Transmembrane</keyword>
<dbReference type="PANTHER" id="PTHR46558:SF4">
    <property type="entry name" value="DNA-BIDING PHAGE PROTEIN"/>
    <property type="match status" value="1"/>
</dbReference>